<reference evidence="2" key="2">
    <citation type="submission" date="2020-09" db="EMBL/GenBank/DDBJ databases">
        <authorList>
            <person name="Yu Y."/>
        </authorList>
    </citation>
    <scope>NUCLEOTIDE SEQUENCE</scope>
    <source>
        <strain evidence="2">KCTC 49039</strain>
    </source>
</reference>
<keyword evidence="1" id="KW-1133">Transmembrane helix</keyword>
<dbReference type="AlphaFoldDB" id="A0A927G6K1"/>
<name>A0A927G6K1_9MICO</name>
<protein>
    <submittedName>
        <fullName evidence="2">Uncharacterized protein</fullName>
    </submittedName>
</protein>
<feature type="transmembrane region" description="Helical" evidence="1">
    <location>
        <begin position="55"/>
        <end position="75"/>
    </location>
</feature>
<dbReference type="EMBL" id="JACYHB010000001">
    <property type="protein sequence ID" value="MBD8077803.1"/>
    <property type="molecule type" value="Genomic_DNA"/>
</dbReference>
<keyword evidence="3" id="KW-1185">Reference proteome</keyword>
<feature type="transmembrane region" description="Helical" evidence="1">
    <location>
        <begin position="142"/>
        <end position="159"/>
    </location>
</feature>
<feature type="transmembrane region" description="Helical" evidence="1">
    <location>
        <begin position="165"/>
        <end position="184"/>
    </location>
</feature>
<dbReference type="Proteomes" id="UP000610846">
    <property type="component" value="Unassembled WGS sequence"/>
</dbReference>
<keyword evidence="1" id="KW-0812">Transmembrane</keyword>
<comment type="caution">
    <text evidence="2">The sequence shown here is derived from an EMBL/GenBank/DDBJ whole genome shotgun (WGS) entry which is preliminary data.</text>
</comment>
<organism evidence="2 3">
    <name type="scientific">Cellulosimicrobium arenosum</name>
    <dbReference type="NCBI Taxonomy" id="2708133"/>
    <lineage>
        <taxon>Bacteria</taxon>
        <taxon>Bacillati</taxon>
        <taxon>Actinomycetota</taxon>
        <taxon>Actinomycetes</taxon>
        <taxon>Micrococcales</taxon>
        <taxon>Promicromonosporaceae</taxon>
        <taxon>Cellulosimicrobium</taxon>
    </lineage>
</organism>
<gene>
    <name evidence="2" type="ORF">IF651_01845</name>
</gene>
<evidence type="ECO:0000313" key="3">
    <source>
        <dbReference type="Proteomes" id="UP000610846"/>
    </source>
</evidence>
<evidence type="ECO:0000313" key="2">
    <source>
        <dbReference type="EMBL" id="MBD8077803.1"/>
    </source>
</evidence>
<sequence>MRILSRLWTVPHGRIADAAPLRIDVETARTVSGLQARVALLLATTGLLGTALRDFAAVAGVSWGLAAVAGLYVAAFPRTSAPHVVIAVAGLALLGQDGPFDPVALALVALTHLVLRLSWWSAHLPLDARAEVRAVVPDARRLVLVQTAVQAVGVVLWLVSGGPGIPFVAALGGVAVLALTLVVLPRD</sequence>
<accession>A0A927G6K1</accession>
<proteinExistence type="predicted"/>
<keyword evidence="1" id="KW-0472">Membrane</keyword>
<dbReference type="RefSeq" id="WP_191827361.1">
    <property type="nucleotide sequence ID" value="NZ_JACYHB010000001.1"/>
</dbReference>
<reference evidence="2" key="1">
    <citation type="journal article" date="2018" name="Curr. Microbiol.">
        <title>Cellulosimicrobium arenosum sp. nov., Isolated from Marine Sediment Sand.</title>
        <authorList>
            <person name="Oh M."/>
            <person name="Kim J.H."/>
            <person name="Yoon J.H."/>
            <person name="Schumann P."/>
            <person name="Kim W."/>
        </authorList>
    </citation>
    <scope>NUCLEOTIDE SEQUENCE</scope>
    <source>
        <strain evidence="2">KCTC 49039</strain>
    </source>
</reference>
<feature type="transmembrane region" description="Helical" evidence="1">
    <location>
        <begin position="103"/>
        <end position="122"/>
    </location>
</feature>
<evidence type="ECO:0000256" key="1">
    <source>
        <dbReference type="SAM" id="Phobius"/>
    </source>
</evidence>